<evidence type="ECO:0000313" key="1">
    <source>
        <dbReference type="EMBL" id="MET3774111.1"/>
    </source>
</evidence>
<keyword evidence="1" id="KW-0238">DNA-binding</keyword>
<accession>A0ACC6TK31</accession>
<comment type="caution">
    <text evidence="1">The sequence shown here is derived from an EMBL/GenBank/DDBJ whole genome shotgun (WGS) entry which is preliminary data.</text>
</comment>
<proteinExistence type="predicted"/>
<name>A0ACC6TK31_9MICC</name>
<evidence type="ECO:0000313" key="2">
    <source>
        <dbReference type="Proteomes" id="UP001549207"/>
    </source>
</evidence>
<gene>
    <name evidence="1" type="ORF">ABIC98_003781</name>
</gene>
<organism evidence="1 2">
    <name type="scientific">Arthrobacter nitrophenolicus</name>
    <dbReference type="NCBI Taxonomy" id="683150"/>
    <lineage>
        <taxon>Bacteria</taxon>
        <taxon>Bacillati</taxon>
        <taxon>Actinomycetota</taxon>
        <taxon>Actinomycetes</taxon>
        <taxon>Micrococcales</taxon>
        <taxon>Micrococcaceae</taxon>
        <taxon>Arthrobacter</taxon>
    </lineage>
</organism>
<reference evidence="1" key="1">
    <citation type="submission" date="2024-06" db="EMBL/GenBank/DDBJ databases">
        <title>Genomic Encyclopedia of Type Strains, Phase IV (KMG-IV): sequencing the most valuable type-strain genomes for metagenomic binning, comparative biology and taxonomic classification.</title>
        <authorList>
            <person name="Goeker M."/>
        </authorList>
    </citation>
    <scope>NUCLEOTIDE SEQUENCE</scope>
    <source>
        <strain evidence="1">SJCon</strain>
    </source>
</reference>
<dbReference type="EMBL" id="JBEPNJ010000021">
    <property type="protein sequence ID" value="MET3774111.1"/>
    <property type="molecule type" value="Genomic_DNA"/>
</dbReference>
<protein>
    <submittedName>
        <fullName evidence="1">DNA-binding SARP family transcriptional activator</fullName>
    </submittedName>
</protein>
<keyword evidence="2" id="KW-1185">Reference proteome</keyword>
<sequence>MSRTRGRSAGLIIRSKLAVPPLAERLVMRPRLNQLFSQLINQNRVVWVAATAGSGKTTAIVQAAATWGGPIAWLTLDGTDAAPGRLLIYLEAAIAAHVPDAAGLASSALAARIPHPEVAGLLAESVGDEDLLLVLDGLENLVGAYEALDVVGAVVRYAPVGLKVVLLTRVDLPIDLSAQAGVDRVATIGEEDLAFTPEEAAGALVEAGITDIDASSAVEATGGWVTGVLFEAWHSRLHISGTGGEADPLHGYLASQILAKLAPEEREFLIVSSLLDEVTPSRAAALGQSNAGDLLVRLRSHHLPVSWISGTYRMRCHPRFREYLVTCLERRGKAEVQATRRAYGDLLVTEGHLEEAVEQFLAAEELDRAVDAAEVVIGDVLDRLDFVVAERWLGYLAPPGSSGSRRLGPATLMLSIAREDYRKGVAIADDLQANGVRDDLARLSPRGGAIMAWCYWHLDRLDDMRAVIDLAPNSPEIDAVRYLLSLATRREATGAYPAPTLSGGPLDALVMRVHYAHGRLSEVSKMPDSPWAAAVSAPWRVGALRATGRLTEALELYRSADAGHWAPAWMHGIVGPELMIDLEDTEEAQRVLAKGQGLVRASGSVVFEWLNRLIEAKLELRLNHDPVAALNLLEQVENAGGRHYDFISEALDTWKGLALLLSRSDNDDAVVMLRRAVNSMTEANRILDLPAAAIYLAEAEWRQGDLTESDAAADQAMVAARLQESNHQILLALADFQAVLTRRLDSEEFTDSPWHELGQALMARGVGAGWNQHPVILLSEFGRIAISVAGQEVKPRIAKSLNLLAYLAAVPSHHASREDLLSALFDGQSDESARAYLRQAAHRLREALPAGIGPIFTGNTLAFTTPVILDSESTRFEALIAKAARLRGQGRLEALLKALAIVDSGEYLPGMDSSWATQRREQLEEQAAQARLQAAQMAFTTQQYRQAEQLAEQVVAQDPYKESAWRILMRIASATGNEDGVVASYRRCKAALQELGITPSDSTQQMFQRLRR</sequence>
<dbReference type="Proteomes" id="UP001549207">
    <property type="component" value="Unassembled WGS sequence"/>
</dbReference>